<evidence type="ECO:0000256" key="4">
    <source>
        <dbReference type="SAM" id="SignalP"/>
    </source>
</evidence>
<feature type="compositionally biased region" description="Basic and acidic residues" evidence="3">
    <location>
        <begin position="108"/>
        <end position="129"/>
    </location>
</feature>
<dbReference type="EMBL" id="WNKV01000011">
    <property type="protein sequence ID" value="MTW17554.1"/>
    <property type="molecule type" value="Genomic_DNA"/>
</dbReference>
<dbReference type="PANTHER" id="PTHR32347">
    <property type="entry name" value="EFFLUX SYSTEM COMPONENT YKNX-RELATED"/>
    <property type="match status" value="1"/>
</dbReference>
<evidence type="ECO:0000256" key="3">
    <source>
        <dbReference type="SAM" id="MobiDB-lite"/>
    </source>
</evidence>
<comment type="caution">
    <text evidence="6">The sequence shown here is derived from an EMBL/GenBank/DDBJ whole genome shotgun (WGS) entry which is preliminary data.</text>
</comment>
<evidence type="ECO:0000259" key="5">
    <source>
        <dbReference type="Pfam" id="PF25990"/>
    </source>
</evidence>
<name>A0A9X5ATP2_9BRAD</name>
<keyword evidence="4" id="KW-0732">Signal</keyword>
<feature type="chain" id="PRO_5040792056" evidence="4">
    <location>
        <begin position="31"/>
        <end position="351"/>
    </location>
</feature>
<dbReference type="Gene3D" id="2.40.50.100">
    <property type="match status" value="1"/>
</dbReference>
<feature type="domain" description="YknX-like beta-barrel" evidence="5">
    <location>
        <begin position="260"/>
        <end position="340"/>
    </location>
</feature>
<dbReference type="AlphaFoldDB" id="A0A9X5ATP2"/>
<accession>A0A9X5ATP2</accession>
<feature type="region of interest" description="Disordered" evidence="3">
    <location>
        <begin position="102"/>
        <end position="129"/>
    </location>
</feature>
<dbReference type="PANTHER" id="PTHR32347:SF23">
    <property type="entry name" value="BLL5650 PROTEIN"/>
    <property type="match status" value="1"/>
</dbReference>
<organism evidence="6 7">
    <name type="scientific">Rhodoplanes serenus</name>
    <dbReference type="NCBI Taxonomy" id="200615"/>
    <lineage>
        <taxon>Bacteria</taxon>
        <taxon>Pseudomonadati</taxon>
        <taxon>Pseudomonadota</taxon>
        <taxon>Alphaproteobacteria</taxon>
        <taxon>Hyphomicrobiales</taxon>
        <taxon>Nitrobacteraceae</taxon>
        <taxon>Rhodoplanes</taxon>
    </lineage>
</organism>
<dbReference type="InterPro" id="IPR058636">
    <property type="entry name" value="Beta-barrel_YknX"/>
</dbReference>
<proteinExistence type="predicted"/>
<evidence type="ECO:0000313" key="7">
    <source>
        <dbReference type="Proteomes" id="UP000438991"/>
    </source>
</evidence>
<feature type="signal peptide" evidence="4">
    <location>
        <begin position="1"/>
        <end position="30"/>
    </location>
</feature>
<sequence length="351" mass="37411">MRRDPLPRPAALLPAVAMLLVFAAPLPATAQRADESADRNGRKSWAAVALGRVEPRSRELRLGAATAGRIVEVLVRPNDTVTAGEILVRIEDTEARARVTMAEAQAGARERARDDQSAPRGSGERRRAEDALVEAEQAALAARDAFDAATIERRRGGDGDEAAIARARQALVQASERLRRAEAELARLRATGDTPLPNRTEAEWIAARAELALAEAGLEKTRLRAPIDGTVLQVAARRGELGSPSAEAPLVVLGDLSGLRVRAELDERDIAQVRVGQAVVVRANAFQGRDFAGTVASIAQTVGPGGMAARGPRRQADIDVLEVVVDLADPGPLKVGMQVDVYFRQENAAPK</sequence>
<reference evidence="6 7" key="1">
    <citation type="submission" date="2019-11" db="EMBL/GenBank/DDBJ databases">
        <title>Whole-genome sequence of Rhodoplanes serenus DSM 18633, type strain.</title>
        <authorList>
            <person name="Kyndt J.A."/>
            <person name="Meyer T.E."/>
        </authorList>
    </citation>
    <scope>NUCLEOTIDE SEQUENCE [LARGE SCALE GENOMIC DNA]</scope>
    <source>
        <strain evidence="6 7">DSM 18633</strain>
    </source>
</reference>
<dbReference type="GO" id="GO:0030313">
    <property type="term" value="C:cell envelope"/>
    <property type="evidence" value="ECO:0007669"/>
    <property type="project" value="UniProtKB-SubCell"/>
</dbReference>
<dbReference type="InterPro" id="IPR050465">
    <property type="entry name" value="UPF0194_transport"/>
</dbReference>
<protein>
    <submittedName>
        <fullName evidence="6">HlyD family efflux transporter periplasmic adaptor subunit</fullName>
    </submittedName>
</protein>
<gene>
    <name evidence="6" type="ORF">GJ689_15220</name>
</gene>
<dbReference type="Pfam" id="PF25990">
    <property type="entry name" value="Beta-barrel_YknX"/>
    <property type="match status" value="1"/>
</dbReference>
<comment type="subcellular location">
    <subcellularLocation>
        <location evidence="1">Cell envelope</location>
    </subcellularLocation>
</comment>
<evidence type="ECO:0000256" key="2">
    <source>
        <dbReference type="ARBA" id="ARBA00023054"/>
    </source>
</evidence>
<evidence type="ECO:0000313" key="6">
    <source>
        <dbReference type="EMBL" id="MTW17554.1"/>
    </source>
</evidence>
<dbReference type="SUPFAM" id="SSF111369">
    <property type="entry name" value="HlyD-like secretion proteins"/>
    <property type="match status" value="1"/>
</dbReference>
<keyword evidence="2" id="KW-0175">Coiled coil</keyword>
<evidence type="ECO:0000256" key="1">
    <source>
        <dbReference type="ARBA" id="ARBA00004196"/>
    </source>
</evidence>
<dbReference type="Proteomes" id="UP000438991">
    <property type="component" value="Unassembled WGS sequence"/>
</dbReference>
<dbReference type="Gene3D" id="2.40.30.170">
    <property type="match status" value="1"/>
</dbReference>